<gene>
    <name evidence="1" type="ORF">ENS06_14255</name>
</gene>
<name>A0A832A5P1_9BACT</name>
<accession>A0A832A5P1</accession>
<comment type="caution">
    <text evidence="1">The sequence shown here is derived from an EMBL/GenBank/DDBJ whole genome shotgun (WGS) entry which is preliminary data.</text>
</comment>
<reference evidence="1" key="1">
    <citation type="journal article" date="2020" name="mSystems">
        <title>Genome- and Community-Level Interaction Insights into Carbon Utilization and Element Cycling Functions of Hydrothermarchaeota in Hydrothermal Sediment.</title>
        <authorList>
            <person name="Zhou Z."/>
            <person name="Liu Y."/>
            <person name="Xu W."/>
            <person name="Pan J."/>
            <person name="Luo Z.H."/>
            <person name="Li M."/>
        </authorList>
    </citation>
    <scope>NUCLEOTIDE SEQUENCE [LARGE SCALE GENOMIC DNA]</scope>
    <source>
        <strain evidence="1">SpSt-456</strain>
    </source>
</reference>
<evidence type="ECO:0000313" key="1">
    <source>
        <dbReference type="EMBL" id="HFK98471.1"/>
    </source>
</evidence>
<dbReference type="PROSITE" id="PS51257">
    <property type="entry name" value="PROKAR_LIPOPROTEIN"/>
    <property type="match status" value="1"/>
</dbReference>
<proteinExistence type="predicted"/>
<sequence length="406" mass="45736">MRPRRTLRHGLWTISWVGSLGLAILATSCAPLPLPNGGLSIGTLDTSGPNVYVNGRPAQAGEIIRDGMRVSTGPGSSARIRFFDDGYCQLDENTDPWFRIDRDPITNRKCLYIEVGFGQVYIIKHDVCFHTPDVSGTLNSEVNLKVEADWTELALFAGQARIDRPPGVFVGTAQLAVFSKGQLVQGLRRMSEKELQQIPAWIHGPIFDAKPPPPPKGWCCAEGRVFPASPQECQRRRGFFSYDRDDVEQRCQRQGWCCLNGKVFPASPQQCKSQGGFFSFDRDDVEQRCQRQGWCCLNGKVFPASPQQCKNQGGFFSYDRDDVEQRCQRQGWCCLNGKVFPASPQDCERRRGFFSFDRDQVEQRCQRQGWCCLNGKVFPASPQQCKNRGGFFSYDENQARARCGPD</sequence>
<protein>
    <submittedName>
        <fullName evidence="1">Uncharacterized protein</fullName>
    </submittedName>
</protein>
<organism evidence="1">
    <name type="scientific">Desulfacinum infernum</name>
    <dbReference type="NCBI Taxonomy" id="35837"/>
    <lineage>
        <taxon>Bacteria</taxon>
        <taxon>Pseudomonadati</taxon>
        <taxon>Thermodesulfobacteriota</taxon>
        <taxon>Syntrophobacteria</taxon>
        <taxon>Syntrophobacterales</taxon>
        <taxon>Syntrophobacteraceae</taxon>
        <taxon>Desulfacinum</taxon>
    </lineage>
</organism>
<dbReference type="EMBL" id="DSTK01000039">
    <property type="protein sequence ID" value="HFK98471.1"/>
    <property type="molecule type" value="Genomic_DNA"/>
</dbReference>
<dbReference type="AlphaFoldDB" id="A0A832A5P1"/>